<name>A0ABT9YC72_9BACI</name>
<organism evidence="2 3">
    <name type="scientific">Alkalicoccobacillus murimartini</name>
    <dbReference type="NCBI Taxonomy" id="171685"/>
    <lineage>
        <taxon>Bacteria</taxon>
        <taxon>Bacillati</taxon>
        <taxon>Bacillota</taxon>
        <taxon>Bacilli</taxon>
        <taxon>Bacillales</taxon>
        <taxon>Bacillaceae</taxon>
        <taxon>Alkalicoccobacillus</taxon>
    </lineage>
</organism>
<evidence type="ECO:0000313" key="2">
    <source>
        <dbReference type="EMBL" id="MDQ0205228.1"/>
    </source>
</evidence>
<proteinExistence type="predicted"/>
<gene>
    <name evidence="2" type="ORF">J2S05_000002</name>
</gene>
<dbReference type="Proteomes" id="UP001225034">
    <property type="component" value="Unassembled WGS sequence"/>
</dbReference>
<keyword evidence="3" id="KW-1185">Reference proteome</keyword>
<accession>A0ABT9YC72</accession>
<dbReference type="RefSeq" id="WP_306978762.1">
    <property type="nucleotide sequence ID" value="NZ_JAUSUA010000001.1"/>
</dbReference>
<protein>
    <submittedName>
        <fullName evidence="2">Uncharacterized protein</fullName>
    </submittedName>
</protein>
<sequence length="171" mass="20221">MARITEALLKDQNRFISINDITPGEYSDQFKGNLFCTTPSCPAQVSYVYKENNRSHFRTWPDSKHLEQCMFFFEKVNERASNRRNGTIEGTVTSTQIKRSLQEAFDNEIMSDMERDLRRQKDRENRARRQRERVVRAETQSPEVRGVTDPNRINDDTNNVGTRLYICYERQ</sequence>
<evidence type="ECO:0000313" key="3">
    <source>
        <dbReference type="Proteomes" id="UP001225034"/>
    </source>
</evidence>
<comment type="caution">
    <text evidence="2">The sequence shown here is derived from an EMBL/GenBank/DDBJ whole genome shotgun (WGS) entry which is preliminary data.</text>
</comment>
<reference evidence="2 3" key="1">
    <citation type="submission" date="2023-07" db="EMBL/GenBank/DDBJ databases">
        <title>Genomic Encyclopedia of Type Strains, Phase IV (KMG-IV): sequencing the most valuable type-strain genomes for metagenomic binning, comparative biology and taxonomic classification.</title>
        <authorList>
            <person name="Goeker M."/>
        </authorList>
    </citation>
    <scope>NUCLEOTIDE SEQUENCE [LARGE SCALE GENOMIC DNA]</scope>
    <source>
        <strain evidence="2 3">DSM 19154</strain>
    </source>
</reference>
<feature type="compositionally biased region" description="Basic and acidic residues" evidence="1">
    <location>
        <begin position="117"/>
        <end position="136"/>
    </location>
</feature>
<dbReference type="EMBL" id="JAUSUA010000001">
    <property type="protein sequence ID" value="MDQ0205228.1"/>
    <property type="molecule type" value="Genomic_DNA"/>
</dbReference>
<feature type="region of interest" description="Disordered" evidence="1">
    <location>
        <begin position="117"/>
        <end position="156"/>
    </location>
</feature>
<evidence type="ECO:0000256" key="1">
    <source>
        <dbReference type="SAM" id="MobiDB-lite"/>
    </source>
</evidence>